<dbReference type="AlphaFoldDB" id="A0A3N6P4P1"/>
<evidence type="ECO:0000313" key="1">
    <source>
        <dbReference type="EMBL" id="RQH17293.1"/>
    </source>
</evidence>
<comment type="caution">
    <text evidence="1">The sequence shown here is derived from an EMBL/GenBank/DDBJ whole genome shotgun (WGS) entry which is preliminary data.</text>
</comment>
<dbReference type="Proteomes" id="UP000269154">
    <property type="component" value="Unassembled WGS sequence"/>
</dbReference>
<keyword evidence="2" id="KW-1185">Reference proteome</keyword>
<evidence type="ECO:0008006" key="3">
    <source>
        <dbReference type="Google" id="ProtNLM"/>
    </source>
</evidence>
<name>A0A3N6P4P1_9CYAN</name>
<gene>
    <name evidence="1" type="ORF">D5R40_33420</name>
</gene>
<evidence type="ECO:0000313" key="2">
    <source>
        <dbReference type="Proteomes" id="UP000269154"/>
    </source>
</evidence>
<accession>A0A3N6P4P1</accession>
<reference evidence="1 2" key="1">
    <citation type="journal article" date="2018" name="ACS Chem. Biol.">
        <title>Ketoreductase domain dysfunction expands chemodiversity: malyngamide biosynthesis in the cyanobacterium Okeania hirsuta.</title>
        <authorList>
            <person name="Moss N.A."/>
            <person name="Leao T."/>
            <person name="Rankin M."/>
            <person name="McCullough T.M."/>
            <person name="Qu P."/>
            <person name="Korobeynikov A."/>
            <person name="Smith J.L."/>
            <person name="Gerwick L."/>
            <person name="Gerwick W.H."/>
        </authorList>
    </citation>
    <scope>NUCLEOTIDE SEQUENCE [LARGE SCALE GENOMIC DNA]</scope>
    <source>
        <strain evidence="1 2">PAB10Feb10-1</strain>
    </source>
</reference>
<sequence length="238" mass="26120">MKNWKKIGQSIATGAGAALLASFANLLAPTSEARAFTLKYDEDGVHVTRIEGLSVGEDTFNVDFINGTFEQAYGVTLEEFDFFEDNQASELFNSIQKSLGAESLYISDSEYDWEQGLFVFDVAVDYFFLPFLMTDGGVTAGTRSFFLEGNWKLELDDLVSVGELGDYVNENDFMWAVWSVGELGDYVNENDFMWAVWSVAEAGDGAGEEVSTPEPSLIFGLTALGGLMLGSNARKNKS</sequence>
<dbReference type="EMBL" id="RCBY01000511">
    <property type="protein sequence ID" value="RQH17293.1"/>
    <property type="molecule type" value="Genomic_DNA"/>
</dbReference>
<proteinExistence type="predicted"/>
<protein>
    <recommendedName>
        <fullName evidence="3">PEP-CTERM sorting domain-containing protein</fullName>
    </recommendedName>
</protein>
<organism evidence="1 2">
    <name type="scientific">Okeania hirsuta</name>
    <dbReference type="NCBI Taxonomy" id="1458930"/>
    <lineage>
        <taxon>Bacteria</taxon>
        <taxon>Bacillati</taxon>
        <taxon>Cyanobacteriota</taxon>
        <taxon>Cyanophyceae</taxon>
        <taxon>Oscillatoriophycideae</taxon>
        <taxon>Oscillatoriales</taxon>
        <taxon>Microcoleaceae</taxon>
        <taxon>Okeania</taxon>
    </lineage>
</organism>
<dbReference type="RefSeq" id="WP_124155832.1">
    <property type="nucleotide sequence ID" value="NZ_CAWOLW010000459.1"/>
</dbReference>